<keyword evidence="2" id="KW-1185">Reference proteome</keyword>
<evidence type="ECO:0000313" key="1">
    <source>
        <dbReference type="EMBL" id="SDM97787.1"/>
    </source>
</evidence>
<dbReference type="Gene3D" id="3.10.450.50">
    <property type="match status" value="1"/>
</dbReference>
<gene>
    <name evidence="1" type="ORF">SAMN05192554_11128</name>
</gene>
<accession>A0A1G9XLZ9</accession>
<protein>
    <submittedName>
        <fullName evidence="1">Uncharacterized protein</fullName>
    </submittedName>
</protein>
<name>A0A1G9XLZ9_9EURY</name>
<sequence>MERAKEGQTSDGYQNIDLTIEETEVRTQEDDTALVIVEYTLSDQEGNSRTDRVEYELRTENGNWRVWDAGSPGDPAPSVAFDYTDNPEDDTVTIIHGGGDTLQQPDRITVRVEGSPRGTLDEIIGSPIAPGDSGTISVPEDTEGSLGLYWDNGERSQQIGVHTYDVEG</sequence>
<dbReference type="OrthoDB" id="242404at2157"/>
<dbReference type="Proteomes" id="UP000199370">
    <property type="component" value="Unassembled WGS sequence"/>
</dbReference>
<dbReference type="AlphaFoldDB" id="A0A1G9XLZ9"/>
<reference evidence="1 2" key="1">
    <citation type="submission" date="2016-10" db="EMBL/GenBank/DDBJ databases">
        <authorList>
            <person name="de Groot N.N."/>
        </authorList>
    </citation>
    <scope>NUCLEOTIDE SEQUENCE [LARGE SCALE GENOMIC DNA]</scope>
    <source>
        <strain evidence="2">EB21,IBRC-M 10013,KCTC 4048</strain>
    </source>
</reference>
<evidence type="ECO:0000313" key="2">
    <source>
        <dbReference type="Proteomes" id="UP000199370"/>
    </source>
</evidence>
<dbReference type="RefSeq" id="WP_089733793.1">
    <property type="nucleotide sequence ID" value="NZ_FNIA01000011.1"/>
</dbReference>
<proteinExistence type="predicted"/>
<organism evidence="1 2">
    <name type="scientific">Haloarchaeobius iranensis</name>
    <dbReference type="NCBI Taxonomy" id="996166"/>
    <lineage>
        <taxon>Archaea</taxon>
        <taxon>Methanobacteriati</taxon>
        <taxon>Methanobacteriota</taxon>
        <taxon>Stenosarchaea group</taxon>
        <taxon>Halobacteria</taxon>
        <taxon>Halobacteriales</taxon>
        <taxon>Halorubellaceae</taxon>
        <taxon>Haloarchaeobius</taxon>
    </lineage>
</organism>
<dbReference type="EMBL" id="FNIA01000011">
    <property type="protein sequence ID" value="SDM97787.1"/>
    <property type="molecule type" value="Genomic_DNA"/>
</dbReference>